<gene>
    <name evidence="4" type="ORF">UCREL1_10739</name>
</gene>
<dbReference type="STRING" id="1287681.M7SXN3"/>
<dbReference type="OMA" id="IRSEPWW"/>
<dbReference type="GO" id="GO:0036297">
    <property type="term" value="P:interstrand cross-link repair"/>
    <property type="evidence" value="ECO:0007669"/>
    <property type="project" value="TreeGrafter"/>
</dbReference>
<dbReference type="Proteomes" id="UP000012174">
    <property type="component" value="Unassembled WGS sequence"/>
</dbReference>
<dbReference type="InterPro" id="IPR036866">
    <property type="entry name" value="RibonucZ/Hydroxyglut_hydro"/>
</dbReference>
<dbReference type="PANTHER" id="PTHR23240:SF8">
    <property type="entry name" value="PROTEIN ARTEMIS"/>
    <property type="match status" value="1"/>
</dbReference>
<proteinExistence type="predicted"/>
<dbReference type="HOGENOM" id="CLU_013294_0_0_1"/>
<dbReference type="AlphaFoldDB" id="M7SXN3"/>
<dbReference type="KEGG" id="ela:UCREL1_10739"/>
<keyword evidence="3" id="KW-0269">Exonuclease</keyword>
<dbReference type="Gene3D" id="3.60.15.10">
    <property type="entry name" value="Ribonuclease Z/Hydroxyacylglutathione hydrolase-like"/>
    <property type="match status" value="1"/>
</dbReference>
<dbReference type="GO" id="GO:0000723">
    <property type="term" value="P:telomere maintenance"/>
    <property type="evidence" value="ECO:0007669"/>
    <property type="project" value="TreeGrafter"/>
</dbReference>
<organism evidence="4 5">
    <name type="scientific">Eutypa lata (strain UCR-EL1)</name>
    <name type="common">Grapevine dieback disease fungus</name>
    <name type="synonym">Eutypa armeniacae</name>
    <dbReference type="NCBI Taxonomy" id="1287681"/>
    <lineage>
        <taxon>Eukaryota</taxon>
        <taxon>Fungi</taxon>
        <taxon>Dikarya</taxon>
        <taxon>Ascomycota</taxon>
        <taxon>Pezizomycotina</taxon>
        <taxon>Sordariomycetes</taxon>
        <taxon>Xylariomycetidae</taxon>
        <taxon>Xylariales</taxon>
        <taxon>Diatrypaceae</taxon>
        <taxon>Eutypa</taxon>
    </lineage>
</organism>
<keyword evidence="5" id="KW-1185">Reference proteome</keyword>
<dbReference type="OrthoDB" id="5561659at2759"/>
<evidence type="ECO:0000256" key="1">
    <source>
        <dbReference type="ARBA" id="ARBA00022722"/>
    </source>
</evidence>
<dbReference type="SUPFAM" id="SSF56281">
    <property type="entry name" value="Metallo-hydrolase/oxidoreductase"/>
    <property type="match status" value="1"/>
</dbReference>
<dbReference type="GO" id="GO:0006303">
    <property type="term" value="P:double-strand break repair via nonhomologous end joining"/>
    <property type="evidence" value="ECO:0007669"/>
    <property type="project" value="TreeGrafter"/>
</dbReference>
<dbReference type="GO" id="GO:0035312">
    <property type="term" value="F:5'-3' DNA exonuclease activity"/>
    <property type="evidence" value="ECO:0007669"/>
    <property type="project" value="TreeGrafter"/>
</dbReference>
<dbReference type="EMBL" id="KB707450">
    <property type="protein sequence ID" value="EMR62326.1"/>
    <property type="molecule type" value="Genomic_DNA"/>
</dbReference>
<accession>M7SXN3</accession>
<dbReference type="PANTHER" id="PTHR23240">
    <property type="entry name" value="DNA CROSS-LINK REPAIR PROTEIN PSO2/SNM1-RELATED"/>
    <property type="match status" value="1"/>
</dbReference>
<evidence type="ECO:0000313" key="4">
    <source>
        <dbReference type="EMBL" id="EMR62326.1"/>
    </source>
</evidence>
<dbReference type="eggNOG" id="KOG1361">
    <property type="taxonomic scope" value="Eukaryota"/>
</dbReference>
<keyword evidence="2" id="KW-0378">Hydrolase</keyword>
<evidence type="ECO:0000256" key="3">
    <source>
        <dbReference type="ARBA" id="ARBA00022839"/>
    </source>
</evidence>
<sequence length="367" mass="41705">MSTFTGIVHEFPDIRIDYFCDLVQRPALACFLSHVHSDHLKGLQTLKSPFVYCSPATREILLRLEKIPSRLNYAQGVTEKRNPTYKDLEKIVKPLPLETPVVLELKPGLKIQVTLLDANHCVGAVMFLIEGDGNAVLYTGDIRSEPWWVNAIARSPCMVEYSSGLKHLDRIYLDTSILDDYHLQTKAEGLRELLVKVAQYPKDTIFHFQAWTYGYEEVWIALAKALQSKIHVDDYKMRIYKSLVSVIKPTDDRFPILTPLTREAPYLVGFARGNSYQDGCLTRDEDARIHSCEKGTSCSVMENIEHKPVVWIRPIVAHLQEGQYVAEVGIGGGGDDLMDKPPLQDISAEDIEHLIKMWVYHPRVKVS</sequence>
<dbReference type="GO" id="GO:0003684">
    <property type="term" value="F:damaged DNA binding"/>
    <property type="evidence" value="ECO:0007669"/>
    <property type="project" value="TreeGrafter"/>
</dbReference>
<dbReference type="Pfam" id="PF23023">
    <property type="entry name" value="Anti-Pycsar_Apyc1"/>
    <property type="match status" value="1"/>
</dbReference>
<evidence type="ECO:0000256" key="2">
    <source>
        <dbReference type="ARBA" id="ARBA00022801"/>
    </source>
</evidence>
<name>M7SXN3_EUTLA</name>
<protein>
    <submittedName>
        <fullName evidence="4">Putative artemis protein</fullName>
    </submittedName>
</protein>
<evidence type="ECO:0000313" key="5">
    <source>
        <dbReference type="Proteomes" id="UP000012174"/>
    </source>
</evidence>
<reference evidence="5" key="1">
    <citation type="journal article" date="2013" name="Genome Announc.">
        <title>Draft genome sequence of the grapevine dieback fungus Eutypa lata UCR-EL1.</title>
        <authorList>
            <person name="Blanco-Ulate B."/>
            <person name="Rolshausen P.E."/>
            <person name="Cantu D."/>
        </authorList>
    </citation>
    <scope>NUCLEOTIDE SEQUENCE [LARGE SCALE GENOMIC DNA]</scope>
    <source>
        <strain evidence="5">UCR-EL1</strain>
    </source>
</reference>
<keyword evidence="1" id="KW-0540">Nuclease</keyword>